<dbReference type="EMBL" id="CAJNOL010002149">
    <property type="protein sequence ID" value="CAF1468009.1"/>
    <property type="molecule type" value="Genomic_DNA"/>
</dbReference>
<dbReference type="Pfam" id="PF20470">
    <property type="entry name" value="HTH_61"/>
    <property type="match status" value="1"/>
</dbReference>
<dbReference type="Proteomes" id="UP000663864">
    <property type="component" value="Unassembled WGS sequence"/>
</dbReference>
<dbReference type="EMBL" id="CAJNOO010001647">
    <property type="protein sequence ID" value="CAF1182543.1"/>
    <property type="molecule type" value="Genomic_DNA"/>
</dbReference>
<sequence>MSATIPNLNQLAQWINAETYETTFRPIPLEEYIKIESILYNKQFMSIQHNCRSVLVFYSTKHWCEVLAKLLAKNFHRIIDDKQINPFDRTKLEDVIEQLRRTPVSLDTDLACSIPMDVAFHHAGLTIDEREIIENAYRANIICVIVCTSTLSSGVGRAGRKGYDDYAESILICSKQEVKLVQKMFEQQTIKPVNSCFFEVETHTSLKRALLEVISSLKAKTKEQIISYIKSTFFYICANSNKSKIDEQSTIDKCLSWLCHNELIHCIDKENIDNENNLRYEPT</sequence>
<dbReference type="EMBL" id="CAJNOT010001534">
    <property type="protein sequence ID" value="CAF1213928.1"/>
    <property type="molecule type" value="Genomic_DNA"/>
</dbReference>
<keyword evidence="3" id="KW-0347">Helicase</keyword>
<dbReference type="OrthoDB" id="2320933at2759"/>
<dbReference type="Gene3D" id="3.40.50.300">
    <property type="entry name" value="P-loop containing nucleotide triphosphate hydrolases"/>
    <property type="match status" value="2"/>
</dbReference>
<evidence type="ECO:0000313" key="7">
    <source>
        <dbReference type="EMBL" id="CAF1182543.1"/>
    </source>
</evidence>
<dbReference type="PANTHER" id="PTHR47961:SF6">
    <property type="entry name" value="DNA-DIRECTED DNA POLYMERASE"/>
    <property type="match status" value="1"/>
</dbReference>
<dbReference type="Proteomes" id="UP000663854">
    <property type="component" value="Unassembled WGS sequence"/>
</dbReference>
<proteinExistence type="predicted"/>
<evidence type="ECO:0000256" key="5">
    <source>
        <dbReference type="ARBA" id="ARBA00048988"/>
    </source>
</evidence>
<evidence type="ECO:0000259" key="6">
    <source>
        <dbReference type="Pfam" id="PF20470"/>
    </source>
</evidence>
<evidence type="ECO:0000256" key="1">
    <source>
        <dbReference type="ARBA" id="ARBA00022741"/>
    </source>
</evidence>
<keyword evidence="1" id="KW-0547">Nucleotide-binding</keyword>
<evidence type="ECO:0000313" key="11">
    <source>
        <dbReference type="EMBL" id="CAF1468009.1"/>
    </source>
</evidence>
<dbReference type="AlphaFoldDB" id="A0A814V9V6"/>
<keyword evidence="15" id="KW-1185">Reference proteome</keyword>
<reference evidence="7" key="1">
    <citation type="submission" date="2021-02" db="EMBL/GenBank/DDBJ databases">
        <authorList>
            <person name="Nowell W R."/>
        </authorList>
    </citation>
    <scope>NUCLEOTIDE SEQUENCE</scope>
</reference>
<comment type="caution">
    <text evidence="7">The sequence shown here is derived from an EMBL/GenBank/DDBJ whole genome shotgun (WGS) entry which is preliminary data.</text>
</comment>
<dbReference type="Gene3D" id="1.10.3380.30">
    <property type="match status" value="1"/>
</dbReference>
<feature type="domain" description="DNA polymerase theta-like helix-turn-helix" evidence="6">
    <location>
        <begin position="168"/>
        <end position="265"/>
    </location>
</feature>
<name>A0A814V9V6_9BILA</name>
<dbReference type="Proteomes" id="UP000663889">
    <property type="component" value="Unassembled WGS sequence"/>
</dbReference>
<evidence type="ECO:0000313" key="9">
    <source>
        <dbReference type="EMBL" id="CAF1213928.1"/>
    </source>
</evidence>
<evidence type="ECO:0000313" key="13">
    <source>
        <dbReference type="EMBL" id="CAF3816119.1"/>
    </source>
</evidence>
<organism evidence="7 16">
    <name type="scientific">Rotaria sordida</name>
    <dbReference type="NCBI Taxonomy" id="392033"/>
    <lineage>
        <taxon>Eukaryota</taxon>
        <taxon>Metazoa</taxon>
        <taxon>Spiralia</taxon>
        <taxon>Gnathifera</taxon>
        <taxon>Rotifera</taxon>
        <taxon>Eurotatoria</taxon>
        <taxon>Bdelloidea</taxon>
        <taxon>Philodinida</taxon>
        <taxon>Philodinidae</taxon>
        <taxon>Rotaria</taxon>
    </lineage>
</organism>
<accession>A0A814V9V6</accession>
<evidence type="ECO:0000313" key="15">
    <source>
        <dbReference type="Proteomes" id="UP000663870"/>
    </source>
</evidence>
<evidence type="ECO:0000256" key="2">
    <source>
        <dbReference type="ARBA" id="ARBA00022801"/>
    </source>
</evidence>
<evidence type="ECO:0000313" key="12">
    <source>
        <dbReference type="EMBL" id="CAF3775340.1"/>
    </source>
</evidence>
<dbReference type="Proteomes" id="UP000663882">
    <property type="component" value="Unassembled WGS sequence"/>
</dbReference>
<dbReference type="InterPro" id="IPR027417">
    <property type="entry name" value="P-loop_NTPase"/>
</dbReference>
<dbReference type="PANTHER" id="PTHR47961">
    <property type="entry name" value="DNA POLYMERASE THETA, PUTATIVE (AFU_ORTHOLOGUE AFUA_1G05260)-RELATED"/>
    <property type="match status" value="1"/>
</dbReference>
<comment type="catalytic activity">
    <reaction evidence="5">
        <text>ATP + H2O = ADP + phosphate + H(+)</text>
        <dbReference type="Rhea" id="RHEA:13065"/>
        <dbReference type="ChEBI" id="CHEBI:15377"/>
        <dbReference type="ChEBI" id="CHEBI:15378"/>
        <dbReference type="ChEBI" id="CHEBI:30616"/>
        <dbReference type="ChEBI" id="CHEBI:43474"/>
        <dbReference type="ChEBI" id="CHEBI:456216"/>
        <dbReference type="EC" id="5.6.2.4"/>
    </reaction>
</comment>
<protein>
    <recommendedName>
        <fullName evidence="6">DNA polymerase theta-like helix-turn-helix domain-containing protein</fullName>
    </recommendedName>
</protein>
<keyword evidence="4" id="KW-0067">ATP-binding</keyword>
<dbReference type="Proteomes" id="UP000663836">
    <property type="component" value="Unassembled WGS sequence"/>
</dbReference>
<evidence type="ECO:0000313" key="14">
    <source>
        <dbReference type="EMBL" id="CAF3904039.1"/>
    </source>
</evidence>
<dbReference type="SUPFAM" id="SSF52540">
    <property type="entry name" value="P-loop containing nucleoside triphosphate hydrolases"/>
    <property type="match status" value="1"/>
</dbReference>
<dbReference type="EMBL" id="CAJOAX010002162">
    <property type="protein sequence ID" value="CAF3775340.1"/>
    <property type="molecule type" value="Genomic_DNA"/>
</dbReference>
<dbReference type="Proteomes" id="UP000663874">
    <property type="component" value="Unassembled WGS sequence"/>
</dbReference>
<dbReference type="GO" id="GO:0043138">
    <property type="term" value="F:3'-5' DNA helicase activity"/>
    <property type="evidence" value="ECO:0007669"/>
    <property type="project" value="UniProtKB-EC"/>
</dbReference>
<dbReference type="GO" id="GO:0005524">
    <property type="term" value="F:ATP binding"/>
    <property type="evidence" value="ECO:0007669"/>
    <property type="project" value="UniProtKB-KW"/>
</dbReference>
<evidence type="ECO:0000256" key="4">
    <source>
        <dbReference type="ARBA" id="ARBA00022840"/>
    </source>
</evidence>
<evidence type="ECO:0000313" key="10">
    <source>
        <dbReference type="EMBL" id="CAF1257242.1"/>
    </source>
</evidence>
<evidence type="ECO:0000313" key="8">
    <source>
        <dbReference type="EMBL" id="CAF1197746.1"/>
    </source>
</evidence>
<dbReference type="EMBL" id="CAJOBD010002730">
    <property type="protein sequence ID" value="CAF3904039.1"/>
    <property type="molecule type" value="Genomic_DNA"/>
</dbReference>
<dbReference type="EMBL" id="CAJOBE010002346">
    <property type="protein sequence ID" value="CAF3816119.1"/>
    <property type="molecule type" value="Genomic_DNA"/>
</dbReference>
<dbReference type="InterPro" id="IPR046931">
    <property type="entry name" value="HTH_61"/>
</dbReference>
<evidence type="ECO:0000313" key="16">
    <source>
        <dbReference type="Proteomes" id="UP000663882"/>
    </source>
</evidence>
<dbReference type="GO" id="GO:0016787">
    <property type="term" value="F:hydrolase activity"/>
    <property type="evidence" value="ECO:0007669"/>
    <property type="project" value="UniProtKB-KW"/>
</dbReference>
<dbReference type="EMBL" id="CAJNOU010001830">
    <property type="protein sequence ID" value="CAF1257242.1"/>
    <property type="molecule type" value="Genomic_DNA"/>
</dbReference>
<keyword evidence="2" id="KW-0378">Hydrolase</keyword>
<evidence type="ECO:0000256" key="3">
    <source>
        <dbReference type="ARBA" id="ARBA00022806"/>
    </source>
</evidence>
<dbReference type="InterPro" id="IPR050474">
    <property type="entry name" value="Hel308_SKI2-like"/>
</dbReference>
<dbReference type="EMBL" id="CAJNOH010001269">
    <property type="protein sequence ID" value="CAF1197746.1"/>
    <property type="molecule type" value="Genomic_DNA"/>
</dbReference>
<gene>
    <name evidence="13" type="ORF">FNK824_LOCUS15871</name>
    <name evidence="14" type="ORF">JBS370_LOCUS21033</name>
    <name evidence="11" type="ORF">JXQ802_LOCUS38563</name>
    <name evidence="12" type="ORF">OTI717_LOCUS16886</name>
    <name evidence="8" type="ORF">PYM288_LOCUS24704</name>
    <name evidence="7" type="ORF">RFH988_LOCUS23590</name>
    <name evidence="10" type="ORF">SEV965_LOCUS24046</name>
    <name evidence="9" type="ORF">ZHD862_LOCUS23514</name>
</gene>
<dbReference type="Proteomes" id="UP000663870">
    <property type="component" value="Unassembled WGS sequence"/>
</dbReference>
<dbReference type="Proteomes" id="UP000663823">
    <property type="component" value="Unassembled WGS sequence"/>
</dbReference>